<proteinExistence type="predicted"/>
<evidence type="ECO:0000256" key="1">
    <source>
        <dbReference type="SAM" id="Phobius"/>
    </source>
</evidence>
<dbReference type="OrthoDB" id="5412502at2759"/>
<keyword evidence="1" id="KW-0472">Membrane</keyword>
<evidence type="ECO:0000313" key="2">
    <source>
        <dbReference type="EMBL" id="ERF68969.1"/>
    </source>
</evidence>
<dbReference type="GeneID" id="19243860"/>
<sequence length="395" mass="43354">MLDFIKSFSRDNFQLDIVGFLAILGEGSLEPIAQVATLSHFVYLPRLLPAPQVFIRPSRPEKLEGVSTVKVVGIESGNTATEIHHVAHALHRGDKLPHNSVKLVRVREKDELPRPSVRTLGPLTALALLGFSMSAALFGLSIYYNDGMALLATIFLSLLGTLTGWSNKWHPTPNAPKPDPNSPPGNVVIRYPQGAFIVVLCDERTARYLYFNPSEKCVYTISSGPTYRLLSLVGTLLLMGGVICLANSGIELQSGFAASYMLLNIFYWIVAALPPARHWDLSRLEVSEINVQGGFPTEGRDDATTPTTYTEALWKAIAITGFTGWVKEGVLAPKTPAWEEWLIEAKEAANREKIERSPAFNSNTGNQMETWSIPSWDAKGALGNLLQTEKKANPV</sequence>
<organism evidence="2 3">
    <name type="scientific">Endocarpon pusillum (strain Z07020 / HMAS-L-300199)</name>
    <name type="common">Lichen-forming fungus</name>
    <dbReference type="NCBI Taxonomy" id="1263415"/>
    <lineage>
        <taxon>Eukaryota</taxon>
        <taxon>Fungi</taxon>
        <taxon>Dikarya</taxon>
        <taxon>Ascomycota</taxon>
        <taxon>Pezizomycotina</taxon>
        <taxon>Eurotiomycetes</taxon>
        <taxon>Chaetothyriomycetidae</taxon>
        <taxon>Verrucariales</taxon>
        <taxon>Verrucariaceae</taxon>
        <taxon>Endocarpon</taxon>
    </lineage>
</organism>
<dbReference type="OMA" id="MHWDTSC"/>
<dbReference type="eggNOG" id="ENOG502SI3B">
    <property type="taxonomic scope" value="Eukaryota"/>
</dbReference>
<feature type="transmembrane region" description="Helical" evidence="1">
    <location>
        <begin position="229"/>
        <end position="250"/>
    </location>
</feature>
<dbReference type="Proteomes" id="UP000019373">
    <property type="component" value="Unassembled WGS sequence"/>
</dbReference>
<dbReference type="RefSeq" id="XP_007805380.1">
    <property type="nucleotide sequence ID" value="XM_007807189.1"/>
</dbReference>
<keyword evidence="3" id="KW-1185">Reference proteome</keyword>
<dbReference type="AlphaFoldDB" id="U1HJ74"/>
<gene>
    <name evidence="2" type="ORF">EPUS_09023</name>
</gene>
<evidence type="ECO:0000313" key="3">
    <source>
        <dbReference type="Proteomes" id="UP000019373"/>
    </source>
</evidence>
<dbReference type="HOGENOM" id="CLU_029043_0_0_1"/>
<keyword evidence="1" id="KW-1133">Transmembrane helix</keyword>
<dbReference type="EMBL" id="KE721480">
    <property type="protein sequence ID" value="ERF68969.1"/>
    <property type="molecule type" value="Genomic_DNA"/>
</dbReference>
<feature type="transmembrane region" description="Helical" evidence="1">
    <location>
        <begin position="123"/>
        <end position="143"/>
    </location>
</feature>
<feature type="transmembrane region" description="Helical" evidence="1">
    <location>
        <begin position="256"/>
        <end position="273"/>
    </location>
</feature>
<reference evidence="3" key="1">
    <citation type="journal article" date="2014" name="BMC Genomics">
        <title>Genome characteristics reveal the impact of lichenization on lichen-forming fungus Endocarpon pusillum Hedwig (Verrucariales, Ascomycota).</title>
        <authorList>
            <person name="Wang Y.-Y."/>
            <person name="Liu B."/>
            <person name="Zhang X.-Y."/>
            <person name="Zhou Q.-M."/>
            <person name="Zhang T."/>
            <person name="Li H."/>
            <person name="Yu Y.-F."/>
            <person name="Zhang X.-L."/>
            <person name="Hao X.-Y."/>
            <person name="Wang M."/>
            <person name="Wang L."/>
            <person name="Wei J.-C."/>
        </authorList>
    </citation>
    <scope>NUCLEOTIDE SEQUENCE [LARGE SCALE GENOMIC DNA]</scope>
    <source>
        <strain evidence="3">Z07020 / HMAS-L-300199</strain>
    </source>
</reference>
<name>U1HJ74_ENDPU</name>
<feature type="transmembrane region" description="Helical" evidence="1">
    <location>
        <begin position="149"/>
        <end position="167"/>
    </location>
</feature>
<keyword evidence="1" id="KW-0812">Transmembrane</keyword>
<accession>U1HJ74</accession>
<protein>
    <submittedName>
        <fullName evidence="2">Uncharacterized protein</fullName>
    </submittedName>
</protein>